<keyword evidence="9 11" id="KW-0406">Ion transport</keyword>
<keyword evidence="2 11" id="KW-1003">Cell membrane</keyword>
<dbReference type="EMBL" id="FOCI01000035">
    <property type="protein sequence ID" value="SEN77618.1"/>
    <property type="molecule type" value="Genomic_DNA"/>
</dbReference>
<accession>A0A1H8JBW8</accession>
<dbReference type="InterPro" id="IPR003820">
    <property type="entry name" value="KdpC"/>
</dbReference>
<evidence type="ECO:0000256" key="1">
    <source>
        <dbReference type="ARBA" id="ARBA00022448"/>
    </source>
</evidence>
<dbReference type="GO" id="GO:0005886">
    <property type="term" value="C:plasma membrane"/>
    <property type="evidence" value="ECO:0007669"/>
    <property type="project" value="UniProtKB-SubCell"/>
</dbReference>
<dbReference type="STRING" id="245187.SAMN04488003_1354"/>
<name>A0A1H8JBW8_9RHOB</name>
<evidence type="ECO:0000256" key="6">
    <source>
        <dbReference type="ARBA" id="ARBA00022840"/>
    </source>
</evidence>
<dbReference type="PIRSF" id="PIRSF001296">
    <property type="entry name" value="K_ATPase_KdpC"/>
    <property type="match status" value="1"/>
</dbReference>
<evidence type="ECO:0000256" key="4">
    <source>
        <dbReference type="ARBA" id="ARBA00022692"/>
    </source>
</evidence>
<evidence type="ECO:0000256" key="2">
    <source>
        <dbReference type="ARBA" id="ARBA00022475"/>
    </source>
</evidence>
<proteinExistence type="inferred from homology"/>
<reference evidence="12 13" key="1">
    <citation type="submission" date="2016-10" db="EMBL/GenBank/DDBJ databases">
        <authorList>
            <person name="de Groot N.N."/>
        </authorList>
    </citation>
    <scope>NUCLEOTIDE SEQUENCE [LARGE SCALE GENOMIC DNA]</scope>
    <source>
        <strain evidence="12 13">DSM 16213</strain>
    </source>
</reference>
<keyword evidence="7 11" id="KW-0630">Potassium</keyword>
<dbReference type="GO" id="GO:0008556">
    <property type="term" value="F:P-type potassium transmembrane transporter activity"/>
    <property type="evidence" value="ECO:0007669"/>
    <property type="project" value="InterPro"/>
</dbReference>
<gene>
    <name evidence="11" type="primary">kdpC</name>
    <name evidence="12" type="ORF">SAMN04488003_1354</name>
</gene>
<comment type="subunit">
    <text evidence="11">The system is composed of three essential subunits: KdpA, KdpB and KdpC.</text>
</comment>
<keyword evidence="5 11" id="KW-0547">Nucleotide-binding</keyword>
<evidence type="ECO:0000313" key="12">
    <source>
        <dbReference type="EMBL" id="SEN77618.1"/>
    </source>
</evidence>
<evidence type="ECO:0000256" key="5">
    <source>
        <dbReference type="ARBA" id="ARBA00022741"/>
    </source>
</evidence>
<evidence type="ECO:0000313" key="13">
    <source>
        <dbReference type="Proteomes" id="UP000199585"/>
    </source>
</evidence>
<evidence type="ECO:0000256" key="9">
    <source>
        <dbReference type="ARBA" id="ARBA00023065"/>
    </source>
</evidence>
<sequence>MNPVLSRLRVAAATFGICVVGYTGAILGFAQAVKPDTANGSLIVADGKVICSHLIAQGFSAPQYVWLGPSAVDYGAGGARGSNLSPANPALADRAADLIAAHRGGAAAVPADLVTASGGGLDPNIAPGGAIFQALRVADARGVDPAAVAAIIDRLALRPGGMLTPDRIVNVLVLNLTLDAKRHRLRSQTGFVR</sequence>
<dbReference type="AlphaFoldDB" id="A0A1H8JBW8"/>
<evidence type="ECO:0000256" key="11">
    <source>
        <dbReference type="HAMAP-Rule" id="MF_00276"/>
    </source>
</evidence>
<dbReference type="Pfam" id="PF02669">
    <property type="entry name" value="KdpC"/>
    <property type="match status" value="1"/>
</dbReference>
<evidence type="ECO:0000256" key="8">
    <source>
        <dbReference type="ARBA" id="ARBA00022989"/>
    </source>
</evidence>
<organism evidence="12 13">
    <name type="scientific">Loktanella fryxellensis</name>
    <dbReference type="NCBI Taxonomy" id="245187"/>
    <lineage>
        <taxon>Bacteria</taxon>
        <taxon>Pseudomonadati</taxon>
        <taxon>Pseudomonadota</taxon>
        <taxon>Alphaproteobacteria</taxon>
        <taxon>Rhodobacterales</taxon>
        <taxon>Roseobacteraceae</taxon>
        <taxon>Loktanella</taxon>
    </lineage>
</organism>
<dbReference type="RefSeq" id="WP_089905589.1">
    <property type="nucleotide sequence ID" value="NZ_FOCI01000035.1"/>
</dbReference>
<keyword evidence="13" id="KW-1185">Reference proteome</keyword>
<dbReference type="OrthoDB" id="9788285at2"/>
<evidence type="ECO:0000256" key="3">
    <source>
        <dbReference type="ARBA" id="ARBA00022538"/>
    </source>
</evidence>
<evidence type="ECO:0000256" key="7">
    <source>
        <dbReference type="ARBA" id="ARBA00022958"/>
    </source>
</evidence>
<dbReference type="PANTHER" id="PTHR30042:SF2">
    <property type="entry name" value="POTASSIUM-TRANSPORTING ATPASE KDPC SUBUNIT"/>
    <property type="match status" value="1"/>
</dbReference>
<keyword evidence="8 11" id="KW-1133">Transmembrane helix</keyword>
<keyword evidence="4 11" id="KW-0812">Transmembrane</keyword>
<dbReference type="Proteomes" id="UP000199585">
    <property type="component" value="Unassembled WGS sequence"/>
</dbReference>
<keyword evidence="1 11" id="KW-0813">Transport</keyword>
<protein>
    <recommendedName>
        <fullName evidence="11">Potassium-transporting ATPase KdpC subunit</fullName>
    </recommendedName>
    <alternativeName>
        <fullName evidence="11">ATP phosphohydrolase [potassium-transporting] C chain</fullName>
    </alternativeName>
    <alternativeName>
        <fullName evidence="11">Potassium-binding and translocating subunit C</fullName>
    </alternativeName>
    <alternativeName>
        <fullName evidence="11">Potassium-translocating ATPase C chain</fullName>
    </alternativeName>
</protein>
<comment type="similarity">
    <text evidence="11">Belongs to the KdpC family.</text>
</comment>
<dbReference type="HAMAP" id="MF_00276">
    <property type="entry name" value="KdpC"/>
    <property type="match status" value="1"/>
</dbReference>
<dbReference type="PANTHER" id="PTHR30042">
    <property type="entry name" value="POTASSIUM-TRANSPORTING ATPASE C CHAIN"/>
    <property type="match status" value="1"/>
</dbReference>
<keyword evidence="3 11" id="KW-0633">Potassium transport</keyword>
<evidence type="ECO:0000256" key="10">
    <source>
        <dbReference type="ARBA" id="ARBA00023136"/>
    </source>
</evidence>
<keyword evidence="6 11" id="KW-0067">ATP-binding</keyword>
<keyword evidence="10 11" id="KW-0472">Membrane</keyword>
<comment type="function">
    <text evidence="11">Part of the high-affinity ATP-driven potassium transport (or Kdp) system, which catalyzes the hydrolysis of ATP coupled with the electrogenic transport of potassium into the cytoplasm. This subunit acts as a catalytic chaperone that increases the ATP-binding affinity of the ATP-hydrolyzing subunit KdpB by the formation of a transient KdpB/KdpC/ATP ternary complex.</text>
</comment>
<comment type="subcellular location">
    <subcellularLocation>
        <location evidence="11">Cell membrane</location>
        <topology evidence="11">Single-pass membrane protein</topology>
    </subcellularLocation>
</comment>
<dbReference type="GO" id="GO:0005524">
    <property type="term" value="F:ATP binding"/>
    <property type="evidence" value="ECO:0007669"/>
    <property type="project" value="UniProtKB-UniRule"/>
</dbReference>